<feature type="compositionally biased region" description="Polar residues" evidence="8">
    <location>
        <begin position="1108"/>
        <end position="1125"/>
    </location>
</feature>
<dbReference type="GO" id="GO:0005737">
    <property type="term" value="C:cytoplasm"/>
    <property type="evidence" value="ECO:0007669"/>
    <property type="project" value="TreeGrafter"/>
</dbReference>
<feature type="domain" description="Myosin motor" evidence="9">
    <location>
        <begin position="1"/>
        <end position="282"/>
    </location>
</feature>
<evidence type="ECO:0000256" key="5">
    <source>
        <dbReference type="ARBA" id="ARBA00023203"/>
    </source>
</evidence>
<sequence length="1383" mass="155915">MVQCADILEYNAALQDELAYIGVLDIFGFEDFHPKNQNSFEQLLINYANEALQSMFNLCILKAEQELYQAENIWAPQNASLFPNDKTITYDDNRQCLTLIADRRDGILSILNMAGRLNNNVASPQFHELIAGSTRSLLNMSCMSKTPPGSVSEMFTHQMKGLVVELDSTRSNFIRCIKPNAAMDAQVFDRRSVLDQLRCSGTIQACKVLQVGLPTRVSYEELVFIYSDLLGASFMERFHGRDRLFTQALCHVLDFPSDAFRLGDTRLFFKTGKIHLLDTVLAVTTPCPPATLQARLISYLAKSRWISAVTKTVVLRACDELFWSCRQGRCVVVLQCWFRQHLAKRVVAKRRTTVRISRKWNLLLQKTQVRAAFDRSVQDKLELLSVLLRHQTLPPHAKWLLTWLGPMQRAMYVRKLGRAACMAYLAKRAFMALLDKVRRERAAVRLQTQRDVARLTLEANEFDLVKACLVEKVTSLESLVSSWPLKQAAFDVTCSDFAMQVTALTSEVAAKDAEVIDMGRRLEMVQAQLDSSVDAQHELDKHVHRLQDENTTWMQRSTALELQVADLDNMLALSKARYATLVVETDARRDSFATQVDAVETKMNDIKHDVRLKAAQISELEEYNAELKHEHESVVTQLEDLEQLHEREMATQRRQVTALTSDVDELRLRLAAATEEIERRIMGAVVRLMCCFAQDDIASFERKHKQLQLDLDDATATIDYQSIQLAEVEGIKAQYKAKDAELKAQSDLQVASLTTHLHQVQAQLSQALAAVALHEKSALEFERFKEQSAVDHITLKQNVINMTNYVGDCKRKEVALDAALTDRDAQIQELTRQHQLDELRVKEMMGALETTQHALKTKAAAVEVGHIFELEELRRQLMQVHTSLTEELNAIKHDQTISKQVEADLDGQLAESSHRVVELGAQLQHMQLRFDQVQDHIAVKDVVVLVWAEETIKLQLQVDNDVLTQKVHASKLAISQVRANELALTSQLSAQIVEMQALACRLETSEAACKDATWQIEFLQSKIDELEALQHQMTLNTLTLTEKMATLVHASGEAKQRQTQLEAQVADGLRQVQVLTSQLEHAHDKWRQAENQLAATLANERNAPASDVSDQFPRSPSQVHLEGQSSSVVPLISDLEVAHAEVAPSNDLIASTQQREDELDGRLAACTHHVYALEAHLSHPMATFDTAETSKPTADAKDEQLSDLAKSRTIPNEEQSTFNLDDQSEVVTSASPRGVQTNTAFRTTDASVSQIARHKQVNLNKENQMAALEARLKVLELQHELNQTETSRAHECIVRIANLKSTIEDKDHIIVELRSRLAMDDLNDGGQVAVGAQGGEAESPTSMFARPTSGEHFHAACYQLEMEARRQQQLNRRLRKVVLQTRW</sequence>
<feature type="region of interest" description="Actin-binding" evidence="6">
    <location>
        <begin position="159"/>
        <end position="181"/>
    </location>
</feature>
<feature type="compositionally biased region" description="Polar residues" evidence="8">
    <location>
        <begin position="1209"/>
        <end position="1225"/>
    </location>
</feature>
<evidence type="ECO:0000313" key="11">
    <source>
        <dbReference type="Proteomes" id="UP000285712"/>
    </source>
</evidence>
<protein>
    <recommendedName>
        <fullName evidence="9">Myosin motor domain-containing protein</fullName>
    </recommendedName>
</protein>
<dbReference type="GO" id="GO:0000146">
    <property type="term" value="F:microfilament motor activity"/>
    <property type="evidence" value="ECO:0007669"/>
    <property type="project" value="TreeGrafter"/>
</dbReference>
<keyword evidence="7" id="KW-0175">Coiled coil</keyword>
<feature type="region of interest" description="Disordered" evidence="8">
    <location>
        <begin position="1186"/>
        <end position="1225"/>
    </location>
</feature>
<evidence type="ECO:0000256" key="3">
    <source>
        <dbReference type="ARBA" id="ARBA00023123"/>
    </source>
</evidence>
<proteinExistence type="inferred from homology"/>
<dbReference type="GO" id="GO:0007015">
    <property type="term" value="P:actin filament organization"/>
    <property type="evidence" value="ECO:0007669"/>
    <property type="project" value="TreeGrafter"/>
</dbReference>
<feature type="coiled-coil region" evidence="7">
    <location>
        <begin position="624"/>
        <end position="717"/>
    </location>
</feature>
<dbReference type="Gene3D" id="1.20.58.530">
    <property type="match status" value="1"/>
</dbReference>
<comment type="caution">
    <text evidence="10">The sequence shown here is derived from an EMBL/GenBank/DDBJ whole genome shotgun (WGS) entry which is preliminary data.</text>
</comment>
<dbReference type="Gene3D" id="1.10.287.1490">
    <property type="match status" value="1"/>
</dbReference>
<keyword evidence="1" id="KW-0547">Nucleotide-binding</keyword>
<evidence type="ECO:0000256" key="1">
    <source>
        <dbReference type="ARBA" id="ARBA00022741"/>
    </source>
</evidence>
<evidence type="ECO:0000256" key="7">
    <source>
        <dbReference type="SAM" id="Coils"/>
    </source>
</evidence>
<dbReference type="PANTHER" id="PTHR13140:SF845">
    <property type="entry name" value="MYOSIN-LIKE PROTEIN"/>
    <property type="match status" value="1"/>
</dbReference>
<name>A0A3R7BCW1_APHAT</name>
<dbReference type="Proteomes" id="UP000285712">
    <property type="component" value="Unassembled WGS sequence"/>
</dbReference>
<dbReference type="GO" id="GO:0051015">
    <property type="term" value="F:actin filament binding"/>
    <property type="evidence" value="ECO:0007669"/>
    <property type="project" value="TreeGrafter"/>
</dbReference>
<dbReference type="EMBL" id="QUTG01004376">
    <property type="protein sequence ID" value="RHY88350.1"/>
    <property type="molecule type" value="Genomic_DNA"/>
</dbReference>
<evidence type="ECO:0000256" key="2">
    <source>
        <dbReference type="ARBA" id="ARBA00022840"/>
    </source>
</evidence>
<dbReference type="VEuPathDB" id="FungiDB:H257_00339"/>
<feature type="coiled-coil region" evidence="7">
    <location>
        <begin position="1251"/>
        <end position="1285"/>
    </location>
</feature>
<comment type="similarity">
    <text evidence="6">Belongs to the TRAFAC class myosin-kinesin ATPase superfamily. Myosin family.</text>
</comment>
<dbReference type="Pfam" id="PF00063">
    <property type="entry name" value="Myosin_head"/>
    <property type="match status" value="2"/>
</dbReference>
<comment type="caution">
    <text evidence="6">Lacks conserved residue(s) required for the propagation of feature annotation.</text>
</comment>
<organism evidence="10 11">
    <name type="scientific">Aphanomyces astaci</name>
    <name type="common">Crayfish plague agent</name>
    <dbReference type="NCBI Taxonomy" id="112090"/>
    <lineage>
        <taxon>Eukaryota</taxon>
        <taxon>Sar</taxon>
        <taxon>Stramenopiles</taxon>
        <taxon>Oomycota</taxon>
        <taxon>Saprolegniomycetes</taxon>
        <taxon>Saprolegniales</taxon>
        <taxon>Verrucalvaceae</taxon>
        <taxon>Aphanomyces</taxon>
    </lineage>
</organism>
<evidence type="ECO:0000256" key="4">
    <source>
        <dbReference type="ARBA" id="ARBA00023175"/>
    </source>
</evidence>
<keyword evidence="2" id="KW-0067">ATP-binding</keyword>
<dbReference type="InterPro" id="IPR027417">
    <property type="entry name" value="P-loop_NTPase"/>
</dbReference>
<evidence type="ECO:0000259" key="9">
    <source>
        <dbReference type="PROSITE" id="PS51456"/>
    </source>
</evidence>
<feature type="coiled-coil region" evidence="7">
    <location>
        <begin position="1009"/>
        <end position="1036"/>
    </location>
</feature>
<dbReference type="GO" id="GO:0016459">
    <property type="term" value="C:myosin complex"/>
    <property type="evidence" value="ECO:0007669"/>
    <property type="project" value="UniProtKB-KW"/>
</dbReference>
<keyword evidence="4" id="KW-0505">Motor protein</keyword>
<keyword evidence="3 6" id="KW-0518">Myosin</keyword>
<evidence type="ECO:0000313" key="10">
    <source>
        <dbReference type="EMBL" id="RHY88350.1"/>
    </source>
</evidence>
<accession>A0A3R7BCW1</accession>
<feature type="region of interest" description="Disordered" evidence="8">
    <location>
        <begin position="1102"/>
        <end position="1125"/>
    </location>
</feature>
<dbReference type="PROSITE" id="PS51456">
    <property type="entry name" value="MYOSIN_MOTOR"/>
    <property type="match status" value="1"/>
</dbReference>
<evidence type="ECO:0000256" key="8">
    <source>
        <dbReference type="SAM" id="MobiDB-lite"/>
    </source>
</evidence>
<evidence type="ECO:0000256" key="6">
    <source>
        <dbReference type="PROSITE-ProRule" id="PRU00782"/>
    </source>
</evidence>
<dbReference type="Gene3D" id="1.20.5.4820">
    <property type="match status" value="1"/>
</dbReference>
<dbReference type="GO" id="GO:0016020">
    <property type="term" value="C:membrane"/>
    <property type="evidence" value="ECO:0007669"/>
    <property type="project" value="TreeGrafter"/>
</dbReference>
<gene>
    <name evidence="10" type="ORF">DYB35_008705</name>
</gene>
<dbReference type="InterPro" id="IPR036961">
    <property type="entry name" value="Kinesin_motor_dom_sf"/>
</dbReference>
<dbReference type="PANTHER" id="PTHR13140">
    <property type="entry name" value="MYOSIN"/>
    <property type="match status" value="1"/>
</dbReference>
<reference evidence="10 11" key="1">
    <citation type="submission" date="2018-08" db="EMBL/GenBank/DDBJ databases">
        <title>Aphanomyces genome sequencing and annotation.</title>
        <authorList>
            <person name="Minardi D."/>
            <person name="Oidtmann B."/>
            <person name="Van Der Giezen M."/>
            <person name="Studholme D.J."/>
        </authorList>
    </citation>
    <scope>NUCLEOTIDE SEQUENCE [LARGE SCALE GENOMIC DNA]</scope>
    <source>
        <strain evidence="10 11">Sv</strain>
    </source>
</reference>
<dbReference type="SMART" id="SM00242">
    <property type="entry name" value="MYSc"/>
    <property type="match status" value="1"/>
</dbReference>
<keyword evidence="5 6" id="KW-0009">Actin-binding</keyword>
<dbReference type="InterPro" id="IPR001609">
    <property type="entry name" value="Myosin_head_motor_dom-like"/>
</dbReference>
<dbReference type="SUPFAM" id="SSF52540">
    <property type="entry name" value="P-loop containing nucleoside triphosphate hydrolases"/>
    <property type="match status" value="1"/>
</dbReference>
<dbReference type="GO" id="GO:0005524">
    <property type="term" value="F:ATP binding"/>
    <property type="evidence" value="ECO:0007669"/>
    <property type="project" value="UniProtKB-KW"/>
</dbReference>
<dbReference type="Gene3D" id="3.40.850.10">
    <property type="entry name" value="Kinesin motor domain"/>
    <property type="match status" value="1"/>
</dbReference>